<name>A0A1D6MRL6_MAIZE</name>
<dbReference type="AlphaFoldDB" id="A0A1D6MRL6"/>
<gene>
    <name evidence="4" type="ORF">ZEAMMB73_Zm00001d040601</name>
</gene>
<evidence type="ECO:0000313" key="4">
    <source>
        <dbReference type="EMBL" id="ONM31623.1"/>
    </source>
</evidence>
<dbReference type="Pfam" id="PF10536">
    <property type="entry name" value="PMD"/>
    <property type="match status" value="1"/>
</dbReference>
<dbReference type="eggNOG" id="ENOG502SB7U">
    <property type="taxonomic scope" value="Eukaryota"/>
</dbReference>
<accession>A0A1D6MRL6</accession>
<keyword evidence="2" id="KW-0472">Membrane</keyword>
<dbReference type="GO" id="GO:0010073">
    <property type="term" value="P:meristem maintenance"/>
    <property type="evidence" value="ECO:0007669"/>
    <property type="project" value="InterPro"/>
</dbReference>
<feature type="domain" description="Aminotransferase-like plant mobile" evidence="3">
    <location>
        <begin position="223"/>
        <end position="588"/>
    </location>
</feature>
<evidence type="ECO:0000256" key="1">
    <source>
        <dbReference type="SAM" id="MobiDB-lite"/>
    </source>
</evidence>
<dbReference type="OMA" id="VHYLIGW"/>
<keyword evidence="2" id="KW-0812">Transmembrane</keyword>
<dbReference type="PANTHER" id="PTHR46033:SF65">
    <property type="entry name" value="AMINOTRANSFERASE-LIKE PLANT MOBILE DOMAIN-CONTAINING PROTEIN"/>
    <property type="match status" value="1"/>
</dbReference>
<dbReference type="PaxDb" id="4577-GRMZM2G344725_P01"/>
<dbReference type="InParanoid" id="A0A1D6MRL6"/>
<protein>
    <recommendedName>
        <fullName evidence="3">Aminotransferase-like plant mobile domain-containing protein</fullName>
    </recommendedName>
</protein>
<dbReference type="EMBL" id="CM007649">
    <property type="protein sequence ID" value="ONM31623.1"/>
    <property type="molecule type" value="Genomic_DNA"/>
</dbReference>
<keyword evidence="2" id="KW-1133">Transmembrane helix</keyword>
<feature type="transmembrane region" description="Helical" evidence="2">
    <location>
        <begin position="338"/>
        <end position="358"/>
    </location>
</feature>
<dbReference type="InterPro" id="IPR044824">
    <property type="entry name" value="MAIN-like"/>
</dbReference>
<reference evidence="4" key="1">
    <citation type="submission" date="2015-12" db="EMBL/GenBank/DDBJ databases">
        <title>Update maize B73 reference genome by single molecule sequencing technologies.</title>
        <authorList>
            <consortium name="Maize Genome Sequencing Project"/>
            <person name="Ware D."/>
        </authorList>
    </citation>
    <scope>NUCLEOTIDE SEQUENCE [LARGE SCALE GENOMIC DNA]</scope>
    <source>
        <tissue evidence="4">Seedling</tissue>
    </source>
</reference>
<dbReference type="PANTHER" id="PTHR46033">
    <property type="entry name" value="PROTEIN MAIN-LIKE 2"/>
    <property type="match status" value="1"/>
</dbReference>
<dbReference type="InterPro" id="IPR019557">
    <property type="entry name" value="AminoTfrase-like_pln_mobile"/>
</dbReference>
<organism evidence="4">
    <name type="scientific">Zea mays</name>
    <name type="common">Maize</name>
    <dbReference type="NCBI Taxonomy" id="4577"/>
    <lineage>
        <taxon>Eukaryota</taxon>
        <taxon>Viridiplantae</taxon>
        <taxon>Streptophyta</taxon>
        <taxon>Embryophyta</taxon>
        <taxon>Tracheophyta</taxon>
        <taxon>Spermatophyta</taxon>
        <taxon>Magnoliopsida</taxon>
        <taxon>Liliopsida</taxon>
        <taxon>Poales</taxon>
        <taxon>Poaceae</taxon>
        <taxon>PACMAD clade</taxon>
        <taxon>Panicoideae</taxon>
        <taxon>Andropogonodae</taxon>
        <taxon>Andropogoneae</taxon>
        <taxon>Tripsacinae</taxon>
        <taxon>Zea</taxon>
    </lineage>
</organism>
<dbReference type="SMR" id="A0A1D6MRL6"/>
<sequence length="1039" mass="118198">MACTSDQRDLPQGPKELSGTLASHRMGERTCVRACVPARLSSFENQLAFLRCKGSQQRVGYTKDLSHRMNGFPFLLLHVGKYETCKMTENMSHIILEKKPLSYVAQSQIYAPRNSDAANPVIINRELKIGELDNSTRGWRSQPTISGICFYPYAPSKQPEQAFTLGNRMISHGLGWENYYIEHIPIPSGYAEWGTIILAKHSFNLRGDGEGMDFIYGAIYCSLLGQYSISPSLLKSLLERWNPDSNTFLFYDGERTVTLLDLHYIMGLPVDGEFYEEYVPSHHEREPSMLLYPKCLSQLLEVWDELQVGGEVSLQEWCDCFHNGPRGLSHSDDMELSLIYKAAFIAIWLCGFAIIGGGPRIRRGVLVMASWIALGQRFALAQPALCSLYYSLRLISTDPVSPSYMKRPWPVHYLIGWMGVYLKHAFVNKVTKPRIPYYDHPTRKPMLVNMLFRTSKHFNPESASDFLRKDSNILWHPYKPHSANHLRTPPSSWISKIFCLCIRRGLLPFRRDNICIAEPYHPDRVTRQFRLDQIVPYLVLKSVYTEDDFGVAYSYWAHLLRPINQDFSCLPNETRIGSCTIYWINWYRKFSEPFISVLTNLRCGCARGRVHYNDRKRLAAGKIIPRRLSPSDFVVIREVREEQHTKYIAFIKASEKHSEINLMEGSSLQHVSTDNTSQKDSMDDQVYMQPEDNRKRRLSKDTLLCDSEESLTKRKLDFFRPVGGDTGTATLTPYPTITGNEDFVPSSSNVAQVGDGDDDVTNFCLTRREPPTCDVAQVGDGDDDVTNFCLTRREPPTSPFIDSCVDTTELAEDYSSFPCALPSVVNFSDIDSFLDGCDQLFKNQPLNIISPVEIHPSMDTVATLEDFFLKPARQALANVLDGLNAHTLRDPVRCASLRLASSCLTGQFASIARIKAMLDKLITISEQLQRTYSNFEVAKKQDEESTTEIKQALDIQWEALRTVDEELASAEKQRTETMTTIEKLNQVLMEVRKLEQDLCDAIADASKKAIDVFQKETTELNQRAEQLLIDLNSCRSSNN</sequence>
<evidence type="ECO:0000259" key="3">
    <source>
        <dbReference type="Pfam" id="PF10536"/>
    </source>
</evidence>
<feature type="region of interest" description="Disordered" evidence="1">
    <location>
        <begin position="1"/>
        <end position="22"/>
    </location>
</feature>
<evidence type="ECO:0000256" key="2">
    <source>
        <dbReference type="SAM" id="Phobius"/>
    </source>
</evidence>
<proteinExistence type="predicted"/>